<proteinExistence type="predicted"/>
<name>F0W562_9STRA</name>
<organism evidence="1">
    <name type="scientific">Albugo laibachii Nc14</name>
    <dbReference type="NCBI Taxonomy" id="890382"/>
    <lineage>
        <taxon>Eukaryota</taxon>
        <taxon>Sar</taxon>
        <taxon>Stramenopiles</taxon>
        <taxon>Oomycota</taxon>
        <taxon>Peronosporomycetes</taxon>
        <taxon>Albuginales</taxon>
        <taxon>Albuginaceae</taxon>
        <taxon>Albugo</taxon>
    </lineage>
</organism>
<dbReference type="EMBL" id="FR824064">
    <property type="protein sequence ID" value="CCA16253.1"/>
    <property type="molecule type" value="Genomic_DNA"/>
</dbReference>
<gene>
    <name evidence="1" type="primary">AlNc14C19G2033</name>
    <name evidence="1" type="ORF">ALNC14_023960</name>
</gene>
<sequence>MDKGIWTSDTGFRLNVSTTDAFTVARLDIYQYFHYSMREPNTTDHSRYSGLLRLTPAKDWHRSRLQKVLEALDPHFDSFGGSRVRLYNSKVLPFLLHNCGACRLMDYELSSLEAHRLRHFRRILQIHYPSTSNSDVYNRCEARTLPFYLAGSKKEAPWSHSTLLTPDPITREDAPMF</sequence>
<dbReference type="AlphaFoldDB" id="F0W562"/>
<evidence type="ECO:0000313" key="1">
    <source>
        <dbReference type="EMBL" id="CCA16253.1"/>
    </source>
</evidence>
<accession>F0W562</accession>
<reference evidence="1" key="2">
    <citation type="submission" date="2011-02" db="EMBL/GenBank/DDBJ databases">
        <authorList>
            <person name="MacLean D."/>
        </authorList>
    </citation>
    <scope>NUCLEOTIDE SEQUENCE</scope>
</reference>
<reference evidence="1" key="1">
    <citation type="journal article" date="2011" name="PLoS Biol.">
        <title>Gene gain and loss during evolution of obligate parasitism in the white rust pathogen of Arabidopsis thaliana.</title>
        <authorList>
            <person name="Kemen E."/>
            <person name="Gardiner A."/>
            <person name="Schultz-Larsen T."/>
            <person name="Kemen A.C."/>
            <person name="Balmuth A.L."/>
            <person name="Robert-Seilaniantz A."/>
            <person name="Bailey K."/>
            <person name="Holub E."/>
            <person name="Studholme D.J."/>
            <person name="Maclean D."/>
            <person name="Jones J.D."/>
        </authorList>
    </citation>
    <scope>NUCLEOTIDE SEQUENCE</scope>
</reference>
<protein>
    <submittedName>
        <fullName evidence="1">AlNc14C19G2033 protein</fullName>
    </submittedName>
</protein>
<dbReference type="HOGENOM" id="CLU_1520521_0_0_1"/>